<dbReference type="OrthoDB" id="1910803at2759"/>
<reference evidence="3" key="1">
    <citation type="journal article" date="2019" name="bioRxiv">
        <title>The Genome of the Zebra Mussel, Dreissena polymorpha: A Resource for Invasive Species Research.</title>
        <authorList>
            <person name="McCartney M.A."/>
            <person name="Auch B."/>
            <person name="Kono T."/>
            <person name="Mallez S."/>
            <person name="Zhang Y."/>
            <person name="Obille A."/>
            <person name="Becker A."/>
            <person name="Abrahante J.E."/>
            <person name="Garbe J."/>
            <person name="Badalamenti J.P."/>
            <person name="Herman A."/>
            <person name="Mangelson H."/>
            <person name="Liachko I."/>
            <person name="Sullivan S."/>
            <person name="Sone E.D."/>
            <person name="Koren S."/>
            <person name="Silverstein K.A.T."/>
            <person name="Beckman K.B."/>
            <person name="Gohl D.M."/>
        </authorList>
    </citation>
    <scope>NUCLEOTIDE SEQUENCE</scope>
    <source>
        <strain evidence="3">Duluth1</strain>
        <tissue evidence="3">Whole animal</tissue>
    </source>
</reference>
<accession>A0A9D4LQL8</accession>
<name>A0A9D4LQL8_DREPO</name>
<organism evidence="3 4">
    <name type="scientific">Dreissena polymorpha</name>
    <name type="common">Zebra mussel</name>
    <name type="synonym">Mytilus polymorpha</name>
    <dbReference type="NCBI Taxonomy" id="45954"/>
    <lineage>
        <taxon>Eukaryota</taxon>
        <taxon>Metazoa</taxon>
        <taxon>Spiralia</taxon>
        <taxon>Lophotrochozoa</taxon>
        <taxon>Mollusca</taxon>
        <taxon>Bivalvia</taxon>
        <taxon>Autobranchia</taxon>
        <taxon>Heteroconchia</taxon>
        <taxon>Euheterodonta</taxon>
        <taxon>Imparidentia</taxon>
        <taxon>Neoheterodontei</taxon>
        <taxon>Myida</taxon>
        <taxon>Dreissenoidea</taxon>
        <taxon>Dreissenidae</taxon>
        <taxon>Dreissena</taxon>
    </lineage>
</organism>
<feature type="domain" description="Thioredoxin" evidence="2">
    <location>
        <begin position="614"/>
        <end position="757"/>
    </location>
</feature>
<proteinExistence type="predicted"/>
<dbReference type="Pfam" id="PF00085">
    <property type="entry name" value="Thioredoxin"/>
    <property type="match status" value="2"/>
</dbReference>
<keyword evidence="1" id="KW-0472">Membrane</keyword>
<dbReference type="PANTHER" id="PTHR46497">
    <property type="entry name" value="THIOREDOXIN DOMAIN-CONTAINING PROTEIN 11"/>
    <property type="match status" value="1"/>
</dbReference>
<dbReference type="PROSITE" id="PS51352">
    <property type="entry name" value="THIOREDOXIN_2"/>
    <property type="match status" value="1"/>
</dbReference>
<keyword evidence="4" id="KW-1185">Reference proteome</keyword>
<dbReference type="Proteomes" id="UP000828390">
    <property type="component" value="Unassembled WGS sequence"/>
</dbReference>
<evidence type="ECO:0000313" key="4">
    <source>
        <dbReference type="Proteomes" id="UP000828390"/>
    </source>
</evidence>
<reference evidence="3" key="2">
    <citation type="submission" date="2020-11" db="EMBL/GenBank/DDBJ databases">
        <authorList>
            <person name="McCartney M.A."/>
            <person name="Auch B."/>
            <person name="Kono T."/>
            <person name="Mallez S."/>
            <person name="Becker A."/>
            <person name="Gohl D.M."/>
            <person name="Silverstein K.A.T."/>
            <person name="Koren S."/>
            <person name="Bechman K.B."/>
            <person name="Herman A."/>
            <person name="Abrahante J.E."/>
            <person name="Garbe J."/>
        </authorList>
    </citation>
    <scope>NUCLEOTIDE SEQUENCE</scope>
    <source>
        <strain evidence="3">Duluth1</strain>
        <tissue evidence="3">Whole animal</tissue>
    </source>
</reference>
<gene>
    <name evidence="3" type="ORF">DPMN_024887</name>
</gene>
<evidence type="ECO:0000259" key="2">
    <source>
        <dbReference type="PROSITE" id="PS51352"/>
    </source>
</evidence>
<dbReference type="EMBL" id="JAIWYP010000002">
    <property type="protein sequence ID" value="KAH3861933.1"/>
    <property type="molecule type" value="Genomic_DNA"/>
</dbReference>
<dbReference type="SUPFAM" id="SSF52833">
    <property type="entry name" value="Thioredoxin-like"/>
    <property type="match status" value="2"/>
</dbReference>
<sequence length="855" mass="98270">MERISGGPRTSTSVSSGRVQRIIRILHRLSRIMLVLILALMFLIYTQDGESFHQKQITREAAPPRHFFPPHCKVADFPYGELAPVVKLLEDEEFIFVMYYAPWCAESIKVREEFIQAAKVLSSTVKFVAINCWHHKGECRQRMKFFSFPELFVYHTGVMDGYRFTGQKQAEYLVKFVESFLYPLKPLYSVVELDEFSVQGDNTVIGYFDFNSSPQPPGQDYYQFYLAALRVIALDFYQPVNFGVVVTKKLAAYVDIETPGRLIFGRLGNITLKYPPAFNMTARNISNWILHHKQKSQSPWLVPPGVKSLTLSVPMQQGATVFLFGPTNSLLNVNPYYDMVRFASLAYQTCGNKTNVYNKAMRLYLHNSISRMETAKQFHKKCLKMKSPNYYSNFPSLTSRCCVSLLSKQKTSEHKSYCEYCVHQPLGSRDTVCDLDLESNVKPDWSSNLLNSCSDFYQFYNVNKHNSVCCQESTAFSLIPKSTNRYRRNTDPYVVNGETTFMKQYHNKLTLQKSKSLLPLNDLIESATNPKDLNSRQFTGLQCRTNKTVSFYYVDSVYNSAFLERLGIQSTHSSHSAPSVILVDLDDEAVFTLNKDVTYQNLVRFVVNYTSGLLVRSRQSSDGTSPSECGSGTQRSVCLHEVTASTFHTDVLNNTQDVVLLFYTPWCGFCRQVAQSLLTIASYFRNSNILFARVNADQNDLPWEFTVDRFPTVIFLPAHRKFDSVVFPEKKPKSIPNLLKFILHYANFSLQFDTAVGMCTEQCIQTNRKKVLLRIGELERSIQRLQRRGMALAQVLPSNQQQQAYLNYARSVVIQSRDSKRLKLRKSQLLNGYLQKNWKHIDKKMMLKYLEESNL</sequence>
<evidence type="ECO:0000256" key="1">
    <source>
        <dbReference type="SAM" id="Phobius"/>
    </source>
</evidence>
<dbReference type="Gene3D" id="3.40.30.10">
    <property type="entry name" value="Glutaredoxin"/>
    <property type="match status" value="2"/>
</dbReference>
<dbReference type="InterPro" id="IPR013766">
    <property type="entry name" value="Thioredoxin_domain"/>
</dbReference>
<dbReference type="InterPro" id="IPR052792">
    <property type="entry name" value="Thioredoxin_dom-contain_11"/>
</dbReference>
<comment type="caution">
    <text evidence="3">The sequence shown here is derived from an EMBL/GenBank/DDBJ whole genome shotgun (WGS) entry which is preliminary data.</text>
</comment>
<feature type="transmembrane region" description="Helical" evidence="1">
    <location>
        <begin position="25"/>
        <end position="45"/>
    </location>
</feature>
<protein>
    <recommendedName>
        <fullName evidence="2">Thioredoxin domain-containing protein</fullName>
    </recommendedName>
</protein>
<keyword evidence="1" id="KW-1133">Transmembrane helix</keyword>
<keyword evidence="1" id="KW-0812">Transmembrane</keyword>
<dbReference type="PANTHER" id="PTHR46497:SF1">
    <property type="entry name" value="THIOREDOXIN DOMAIN-CONTAINING PROTEIN 11"/>
    <property type="match status" value="1"/>
</dbReference>
<dbReference type="InterPro" id="IPR036249">
    <property type="entry name" value="Thioredoxin-like_sf"/>
</dbReference>
<dbReference type="AlphaFoldDB" id="A0A9D4LQL8"/>
<evidence type="ECO:0000313" key="3">
    <source>
        <dbReference type="EMBL" id="KAH3861933.1"/>
    </source>
</evidence>